<accession>A0A381ZKZ1</accession>
<dbReference type="EMBL" id="UINC01021565">
    <property type="protein sequence ID" value="SVA89377.1"/>
    <property type="molecule type" value="Genomic_DNA"/>
</dbReference>
<dbReference type="InterPro" id="IPR052721">
    <property type="entry name" value="ET_Amicyanin"/>
</dbReference>
<organism evidence="1">
    <name type="scientific">marine metagenome</name>
    <dbReference type="NCBI Taxonomy" id="408172"/>
    <lineage>
        <taxon>unclassified sequences</taxon>
        <taxon>metagenomes</taxon>
        <taxon>ecological metagenomes</taxon>
    </lineage>
</organism>
<sequence length="379" mass="41141">MQEYVALAAGFKQADSAFLLPDDLDPQAGGAPGYTRYVFRETSAGVVPTLVEGPIGDQVRCQDPDLPCSYVELRALLESGDPIPDELNLTPGELADLVVELDELNEFMEAHRDVDTACADGFISDRIQTPNMGSHFINLSTMNDGFDPGQPQILLYTLADDQMPSGAIGQCRGGIWDGDPLQLVGTAFLLSPYTIGLEHPDGFSGNLDNWHTHFNLCRGNSRGSDNFVTEEECRGVGGTFHDSIGWMLHAWVDPEHDNQLGVFSMWNSSITPFLGEKSMRAAAMVQGSDFPENARQTLISDFAFEAEIEVDIGTSVYFNNSDSVPHTISAGTPDAPDLELFDSGLLDPGDNWELDTSTAGNYTFFCALHPDMTATIVVG</sequence>
<evidence type="ECO:0000313" key="1">
    <source>
        <dbReference type="EMBL" id="SVA89377.1"/>
    </source>
</evidence>
<evidence type="ECO:0008006" key="2">
    <source>
        <dbReference type="Google" id="ProtNLM"/>
    </source>
</evidence>
<dbReference type="PANTHER" id="PTHR36507">
    <property type="entry name" value="BLL1555 PROTEIN"/>
    <property type="match status" value="1"/>
</dbReference>
<dbReference type="SUPFAM" id="SSF49503">
    <property type="entry name" value="Cupredoxins"/>
    <property type="match status" value="1"/>
</dbReference>
<proteinExistence type="predicted"/>
<dbReference type="Gene3D" id="2.60.40.420">
    <property type="entry name" value="Cupredoxins - blue copper proteins"/>
    <property type="match status" value="1"/>
</dbReference>
<gene>
    <name evidence="1" type="ORF">METZ01_LOCUS142231</name>
</gene>
<protein>
    <recommendedName>
        <fullName evidence="2">Blue (type 1) copper domain-containing protein</fullName>
    </recommendedName>
</protein>
<reference evidence="1" key="1">
    <citation type="submission" date="2018-05" db="EMBL/GenBank/DDBJ databases">
        <authorList>
            <person name="Lanie J.A."/>
            <person name="Ng W.-L."/>
            <person name="Kazmierczak K.M."/>
            <person name="Andrzejewski T.M."/>
            <person name="Davidsen T.M."/>
            <person name="Wayne K.J."/>
            <person name="Tettelin H."/>
            <person name="Glass J.I."/>
            <person name="Rusch D."/>
            <person name="Podicherti R."/>
            <person name="Tsui H.-C.T."/>
            <person name="Winkler M.E."/>
        </authorList>
    </citation>
    <scope>NUCLEOTIDE SEQUENCE</scope>
</reference>
<name>A0A381ZKZ1_9ZZZZ</name>
<dbReference type="InterPro" id="IPR008972">
    <property type="entry name" value="Cupredoxin"/>
</dbReference>
<dbReference type="AlphaFoldDB" id="A0A381ZKZ1"/>
<dbReference type="PANTHER" id="PTHR36507:SF1">
    <property type="entry name" value="BLL1555 PROTEIN"/>
    <property type="match status" value="1"/>
</dbReference>